<dbReference type="InterPro" id="IPR004827">
    <property type="entry name" value="bZIP"/>
</dbReference>
<keyword evidence="4" id="KW-0238">DNA-binding</keyword>
<dbReference type="SUPFAM" id="SSF57959">
    <property type="entry name" value="Leucine zipper domain"/>
    <property type="match status" value="1"/>
</dbReference>
<comment type="caution">
    <text evidence="10">The sequence shown here is derived from an EMBL/GenBank/DDBJ whole genome shotgun (WGS) entry which is preliminary data.</text>
</comment>
<dbReference type="GO" id="GO:0003700">
    <property type="term" value="F:DNA-binding transcription factor activity"/>
    <property type="evidence" value="ECO:0007669"/>
    <property type="project" value="InterPro"/>
</dbReference>
<dbReference type="GO" id="GO:0005634">
    <property type="term" value="C:nucleus"/>
    <property type="evidence" value="ECO:0007669"/>
    <property type="project" value="UniProtKB-SubCell"/>
</dbReference>
<feature type="domain" description="BZIP" evidence="9">
    <location>
        <begin position="179"/>
        <end position="236"/>
    </location>
</feature>
<name>A0AAW2MTU2_9LAMI</name>
<reference evidence="10" key="1">
    <citation type="submission" date="2020-06" db="EMBL/GenBank/DDBJ databases">
        <authorList>
            <person name="Li T."/>
            <person name="Hu X."/>
            <person name="Zhang T."/>
            <person name="Song X."/>
            <person name="Zhang H."/>
            <person name="Dai N."/>
            <person name="Sheng W."/>
            <person name="Hou X."/>
            <person name="Wei L."/>
        </authorList>
    </citation>
    <scope>NUCLEOTIDE SEQUENCE</scope>
    <source>
        <strain evidence="10">G01</strain>
        <tissue evidence="10">Leaf</tissue>
    </source>
</reference>
<evidence type="ECO:0000256" key="8">
    <source>
        <dbReference type="SAM" id="MobiDB-lite"/>
    </source>
</evidence>
<evidence type="ECO:0000256" key="3">
    <source>
        <dbReference type="ARBA" id="ARBA00023015"/>
    </source>
</evidence>
<proteinExistence type="inferred from homology"/>
<dbReference type="InterPro" id="IPR046347">
    <property type="entry name" value="bZIP_sf"/>
</dbReference>
<organism evidence="10">
    <name type="scientific">Sesamum angustifolium</name>
    <dbReference type="NCBI Taxonomy" id="2727405"/>
    <lineage>
        <taxon>Eukaryota</taxon>
        <taxon>Viridiplantae</taxon>
        <taxon>Streptophyta</taxon>
        <taxon>Embryophyta</taxon>
        <taxon>Tracheophyta</taxon>
        <taxon>Spermatophyta</taxon>
        <taxon>Magnoliopsida</taxon>
        <taxon>eudicotyledons</taxon>
        <taxon>Gunneridae</taxon>
        <taxon>Pentapetalae</taxon>
        <taxon>asterids</taxon>
        <taxon>lamiids</taxon>
        <taxon>Lamiales</taxon>
        <taxon>Pedaliaceae</taxon>
        <taxon>Sesamum</taxon>
    </lineage>
</organism>
<dbReference type="GO" id="GO:0043565">
    <property type="term" value="F:sequence-specific DNA binding"/>
    <property type="evidence" value="ECO:0007669"/>
    <property type="project" value="InterPro"/>
</dbReference>
<evidence type="ECO:0000256" key="5">
    <source>
        <dbReference type="ARBA" id="ARBA00023163"/>
    </source>
</evidence>
<keyword evidence="7" id="KW-0175">Coiled coil</keyword>
<dbReference type="PROSITE" id="PS50217">
    <property type="entry name" value="BZIP"/>
    <property type="match status" value="1"/>
</dbReference>
<evidence type="ECO:0000256" key="1">
    <source>
        <dbReference type="ARBA" id="ARBA00004123"/>
    </source>
</evidence>
<evidence type="ECO:0000313" key="10">
    <source>
        <dbReference type="EMBL" id="KAL0333461.1"/>
    </source>
</evidence>
<comment type="similarity">
    <text evidence="2">Belongs to the bZIP family.</text>
</comment>
<feature type="compositionally biased region" description="Basic and acidic residues" evidence="8">
    <location>
        <begin position="358"/>
        <end position="367"/>
    </location>
</feature>
<keyword evidence="3" id="KW-0805">Transcription regulation</keyword>
<protein>
    <recommendedName>
        <fullName evidence="9">BZIP domain-containing protein</fullName>
    </recommendedName>
</protein>
<comment type="subcellular location">
    <subcellularLocation>
        <location evidence="1">Nucleus</location>
    </subcellularLocation>
</comment>
<feature type="region of interest" description="Disordered" evidence="8">
    <location>
        <begin position="357"/>
        <end position="378"/>
    </location>
</feature>
<gene>
    <name evidence="10" type="ORF">Sangu_1502300</name>
</gene>
<reference evidence="10" key="2">
    <citation type="journal article" date="2024" name="Plant">
        <title>Genomic evolution and insights into agronomic trait innovations of Sesamum species.</title>
        <authorList>
            <person name="Miao H."/>
            <person name="Wang L."/>
            <person name="Qu L."/>
            <person name="Liu H."/>
            <person name="Sun Y."/>
            <person name="Le M."/>
            <person name="Wang Q."/>
            <person name="Wei S."/>
            <person name="Zheng Y."/>
            <person name="Lin W."/>
            <person name="Duan Y."/>
            <person name="Cao H."/>
            <person name="Xiong S."/>
            <person name="Wang X."/>
            <person name="Wei L."/>
            <person name="Li C."/>
            <person name="Ma Q."/>
            <person name="Ju M."/>
            <person name="Zhao R."/>
            <person name="Li G."/>
            <person name="Mu C."/>
            <person name="Tian Q."/>
            <person name="Mei H."/>
            <person name="Zhang T."/>
            <person name="Gao T."/>
            <person name="Zhang H."/>
        </authorList>
    </citation>
    <scope>NUCLEOTIDE SEQUENCE</scope>
    <source>
        <strain evidence="10">G01</strain>
    </source>
</reference>
<dbReference type="SMART" id="SM00338">
    <property type="entry name" value="BRLZ"/>
    <property type="match status" value="1"/>
</dbReference>
<accession>A0AAW2MTU2</accession>
<evidence type="ECO:0000256" key="6">
    <source>
        <dbReference type="ARBA" id="ARBA00023242"/>
    </source>
</evidence>
<keyword evidence="5" id="KW-0804">Transcription</keyword>
<dbReference type="PANTHER" id="PTHR45967:SF28">
    <property type="entry name" value="BASIC-LEUCINE ZIPPER (BZIP) TRANSCRIPTION FACTOR FAMILY PROTEIN"/>
    <property type="match status" value="1"/>
</dbReference>
<evidence type="ECO:0000256" key="4">
    <source>
        <dbReference type="ARBA" id="ARBA00023125"/>
    </source>
</evidence>
<dbReference type="InterPro" id="IPR045314">
    <property type="entry name" value="bZIP_plant_GBF1"/>
</dbReference>
<evidence type="ECO:0000256" key="7">
    <source>
        <dbReference type="SAM" id="Coils"/>
    </source>
</evidence>
<sequence>MKDFAIPEQKEKEKGKVRRGSWETWARADREDFRPELARHLPCFGTYAGTCAPCCININRSFPNSTAHSFHAAAAEEEEEDDHMVSCEREAAEALAALGCCSHAELDCSGQWGAMFTSARHTSQDEAIAVRECWGNTNNMVRSALRAEETVRIVECTTKSYQSNSANRSRQNLTEAEREARRLRRILANRESARQTIRRRQAMHLELIKKAADLSEENENLKKEKELVVKEHTSLKCRNEFLKLQLANIKKAERREMPEAPNSSAGEIPSSATTGAPILIYYQPSLSPFFWPSIFPSSNGCHLQCASHSDIISSSMHHIDMPSLHQGQELYTRLGNPLFVLPVPWLLPFLSNSSTIHSHSDTNKRQNETSSTRQCSFSSSSDSLFVKDEHQLISNLNMLMEASSSARAMPVQNVCAAGFTSLADETCSLTAVSAPGHTSRGLGKKNQEPIICCNEDSENMFAATTARRRRKELMKLKNNRSQLVHMHGKNLSVSG</sequence>
<dbReference type="AlphaFoldDB" id="A0AAW2MTU2"/>
<keyword evidence="6" id="KW-0539">Nucleus</keyword>
<dbReference type="EMBL" id="JACGWK010000009">
    <property type="protein sequence ID" value="KAL0333461.1"/>
    <property type="molecule type" value="Genomic_DNA"/>
</dbReference>
<dbReference type="PANTHER" id="PTHR45967">
    <property type="entry name" value="G-BOX-BINDING FACTOR 3-RELATED"/>
    <property type="match status" value="1"/>
</dbReference>
<evidence type="ECO:0000256" key="2">
    <source>
        <dbReference type="ARBA" id="ARBA00007163"/>
    </source>
</evidence>
<dbReference type="CDD" id="cd14702">
    <property type="entry name" value="bZIP_plant_GBF1"/>
    <property type="match status" value="1"/>
</dbReference>
<dbReference type="InterPro" id="IPR044827">
    <property type="entry name" value="GBF-like"/>
</dbReference>
<evidence type="ECO:0000259" key="9">
    <source>
        <dbReference type="PROSITE" id="PS50217"/>
    </source>
</evidence>
<feature type="coiled-coil region" evidence="7">
    <location>
        <begin position="166"/>
        <end position="231"/>
    </location>
</feature>